<gene>
    <name evidence="1" type="ORF">MKW98_016350</name>
</gene>
<proteinExistence type="predicted"/>
<comment type="caution">
    <text evidence="1">The sequence shown here is derived from an EMBL/GenBank/DDBJ whole genome shotgun (WGS) entry which is preliminary data.</text>
</comment>
<sequence>ERIADFKVSKGINSRARIEESDSVCLWSRADVMLEYTSEEVTITRVYTWMFTSAGLSKLPQLL</sequence>
<dbReference type="EMBL" id="JAJJMB010010581">
    <property type="protein sequence ID" value="KAI3907706.1"/>
    <property type="molecule type" value="Genomic_DNA"/>
</dbReference>
<keyword evidence="2" id="KW-1185">Reference proteome</keyword>
<reference evidence="1" key="1">
    <citation type="submission" date="2022-04" db="EMBL/GenBank/DDBJ databases">
        <title>A functionally conserved STORR gene fusion in Papaver species that diverged 16.8 million years ago.</title>
        <authorList>
            <person name="Catania T."/>
        </authorList>
    </citation>
    <scope>NUCLEOTIDE SEQUENCE</scope>
    <source>
        <strain evidence="1">S-188037</strain>
    </source>
</reference>
<organism evidence="1 2">
    <name type="scientific">Papaver atlanticum</name>
    <dbReference type="NCBI Taxonomy" id="357466"/>
    <lineage>
        <taxon>Eukaryota</taxon>
        <taxon>Viridiplantae</taxon>
        <taxon>Streptophyta</taxon>
        <taxon>Embryophyta</taxon>
        <taxon>Tracheophyta</taxon>
        <taxon>Spermatophyta</taxon>
        <taxon>Magnoliopsida</taxon>
        <taxon>Ranunculales</taxon>
        <taxon>Papaveraceae</taxon>
        <taxon>Papaveroideae</taxon>
        <taxon>Papaver</taxon>
    </lineage>
</organism>
<feature type="non-terminal residue" evidence="1">
    <location>
        <position position="1"/>
    </location>
</feature>
<name>A0AAD4SJY9_9MAGN</name>
<dbReference type="Proteomes" id="UP001202328">
    <property type="component" value="Unassembled WGS sequence"/>
</dbReference>
<evidence type="ECO:0000313" key="1">
    <source>
        <dbReference type="EMBL" id="KAI3907706.1"/>
    </source>
</evidence>
<accession>A0AAD4SJY9</accession>
<evidence type="ECO:0000313" key="2">
    <source>
        <dbReference type="Proteomes" id="UP001202328"/>
    </source>
</evidence>
<protein>
    <submittedName>
        <fullName evidence="1">Uncharacterized protein</fullName>
    </submittedName>
</protein>
<dbReference type="AlphaFoldDB" id="A0AAD4SJY9"/>